<dbReference type="EMBL" id="JPLA01000019">
    <property type="protein sequence ID" value="KLD64362.1"/>
    <property type="molecule type" value="Genomic_DNA"/>
</dbReference>
<protein>
    <recommendedName>
        <fullName evidence="1">Phasin domain-containing protein</fullName>
    </recommendedName>
</protein>
<dbReference type="AlphaFoldDB" id="A0A0G9H9I8"/>
<sequence>MTQQLNSQVFAYAKQFADNAFKAQSVAFKGLEQVADLQLRALEKQSEAAADFFSGALETRDIDGFRVLWEKAAAAGRENAERAVAVTQEIIAVTQKTAESLSALAQEQQQAANDAVAAPVAAVKKAAAAAGAK</sequence>
<dbReference type="Pfam" id="PF09361">
    <property type="entry name" value="Phasin_2"/>
    <property type="match status" value="1"/>
</dbReference>
<organism evidence="2 3">
    <name type="scientific">Dyella japonica DSM 16301</name>
    <dbReference type="NCBI Taxonomy" id="1440762"/>
    <lineage>
        <taxon>Bacteria</taxon>
        <taxon>Pseudomonadati</taxon>
        <taxon>Pseudomonadota</taxon>
        <taxon>Gammaproteobacteria</taxon>
        <taxon>Lysobacterales</taxon>
        <taxon>Rhodanobacteraceae</taxon>
        <taxon>Dyella</taxon>
    </lineage>
</organism>
<dbReference type="RefSeq" id="WP_046971222.1">
    <property type="nucleotide sequence ID" value="NZ_JPLA01000019.1"/>
</dbReference>
<name>A0A0G9H9I8_9GAMM</name>
<dbReference type="Proteomes" id="UP000035481">
    <property type="component" value="Unassembled WGS sequence"/>
</dbReference>
<evidence type="ECO:0000259" key="1">
    <source>
        <dbReference type="Pfam" id="PF09361"/>
    </source>
</evidence>
<evidence type="ECO:0000313" key="3">
    <source>
        <dbReference type="Proteomes" id="UP000035481"/>
    </source>
</evidence>
<comment type="caution">
    <text evidence="2">The sequence shown here is derived from an EMBL/GenBank/DDBJ whole genome shotgun (WGS) entry which is preliminary data.</text>
</comment>
<evidence type="ECO:0000313" key="2">
    <source>
        <dbReference type="EMBL" id="KLD64362.1"/>
    </source>
</evidence>
<accession>A0A0G9H9I8</accession>
<dbReference type="InterPro" id="IPR018968">
    <property type="entry name" value="Phasin"/>
</dbReference>
<gene>
    <name evidence="2" type="ORF">Y882_07320</name>
</gene>
<feature type="domain" description="Phasin" evidence="1">
    <location>
        <begin position="8"/>
        <end position="108"/>
    </location>
</feature>
<reference evidence="2 3" key="1">
    <citation type="journal article" date="2015" name="Antonie Van Leeuwenhoek">
        <title>A phylogenomic and molecular marker based taxonomic framework for the order Xanthomonadales: proposal to transfer the families Algiphilaceae and Solimonadaceae to the order Nevskiales ord. nov. and to create a new family within the order Xanthomonadales, the family Rhodanobacteraceae fam. nov., containing the genus Rhodanobacter and its closest relatives.</title>
        <authorList>
            <person name="Naushad S."/>
            <person name="Adeolu M."/>
            <person name="Wong S."/>
            <person name="Sohail M."/>
            <person name="Schellhorn H.E."/>
            <person name="Gupta R.S."/>
        </authorList>
    </citation>
    <scope>NUCLEOTIDE SEQUENCE [LARGE SCALE GENOMIC DNA]</scope>
    <source>
        <strain evidence="2 3">DSM 16301</strain>
    </source>
</reference>
<dbReference type="STRING" id="1440762.Y882_07320"/>
<dbReference type="OrthoDB" id="6058047at2"/>
<proteinExistence type="predicted"/>
<dbReference type="PATRIC" id="fig|1440762.4.peg.854"/>